<dbReference type="CDD" id="cd05233">
    <property type="entry name" value="SDR_c"/>
    <property type="match status" value="1"/>
</dbReference>
<accession>I7ZFY3</accession>
<dbReference type="PRINTS" id="PR00081">
    <property type="entry name" value="GDHRDH"/>
</dbReference>
<dbReference type="PATRIC" id="fig|1172194.4.peg.916"/>
<dbReference type="Gene3D" id="3.40.50.720">
    <property type="entry name" value="NAD(P)-binding Rossmann-like Domain"/>
    <property type="match status" value="1"/>
</dbReference>
<evidence type="ECO:0000259" key="3">
    <source>
        <dbReference type="SMART" id="SM00822"/>
    </source>
</evidence>
<dbReference type="PANTHER" id="PTHR42760:SF133">
    <property type="entry name" value="3-OXOACYL-[ACYL-CARRIER-PROTEIN] REDUCTASE"/>
    <property type="match status" value="1"/>
</dbReference>
<organism evidence="4 5">
    <name type="scientific">Hydrocarboniphaga effusa AP103</name>
    <dbReference type="NCBI Taxonomy" id="1172194"/>
    <lineage>
        <taxon>Bacteria</taxon>
        <taxon>Pseudomonadati</taxon>
        <taxon>Pseudomonadota</taxon>
        <taxon>Gammaproteobacteria</taxon>
        <taxon>Nevskiales</taxon>
        <taxon>Nevskiaceae</taxon>
        <taxon>Hydrocarboniphaga</taxon>
    </lineage>
</organism>
<dbReference type="RefSeq" id="WP_007183912.1">
    <property type="nucleotide sequence ID" value="NZ_AKGD01000001.1"/>
</dbReference>
<dbReference type="AlphaFoldDB" id="I7ZFY3"/>
<dbReference type="GO" id="GO:0006633">
    <property type="term" value="P:fatty acid biosynthetic process"/>
    <property type="evidence" value="ECO:0007669"/>
    <property type="project" value="TreeGrafter"/>
</dbReference>
<evidence type="ECO:0000256" key="1">
    <source>
        <dbReference type="ARBA" id="ARBA00006484"/>
    </source>
</evidence>
<comment type="similarity">
    <text evidence="1">Belongs to the short-chain dehydrogenases/reductases (SDR) family.</text>
</comment>
<sequence>MNSILDTFFGLQGRTALVTGGAAGMGYGIARALALAGARLVIADRDAQAAEIAVAKLREAGCEARAYIIDLSQESEIAPMFDAARRYFGTVDILVNNAGSYPKYDFLQITAEQWNAVHQLNLRSLFVCMQQAVKLMLEAGRGGRIINISSVASVHPATIANAHYSAAKAGVNALTRGAALEFAGKGITVNAILPGPIASDGPRDPDAPPVIGPAANPQRWITGRMGTIDEVAAAVLFLAGAGGAYTTGQALAVDGGFLLS</sequence>
<name>I7ZFY3_9GAMM</name>
<dbReference type="InterPro" id="IPR002347">
    <property type="entry name" value="SDR_fam"/>
</dbReference>
<dbReference type="InterPro" id="IPR057326">
    <property type="entry name" value="KR_dom"/>
</dbReference>
<dbReference type="PRINTS" id="PR00080">
    <property type="entry name" value="SDRFAMILY"/>
</dbReference>
<dbReference type="EMBL" id="AKGD01000001">
    <property type="protein sequence ID" value="EIT70819.1"/>
    <property type="molecule type" value="Genomic_DNA"/>
</dbReference>
<dbReference type="FunFam" id="3.40.50.720:FF:000084">
    <property type="entry name" value="Short-chain dehydrogenase reductase"/>
    <property type="match status" value="1"/>
</dbReference>
<dbReference type="Pfam" id="PF13561">
    <property type="entry name" value="adh_short_C2"/>
    <property type="match status" value="1"/>
</dbReference>
<gene>
    <name evidence="4" type="ORF">WQQ_09560</name>
</gene>
<dbReference type="InterPro" id="IPR020904">
    <property type="entry name" value="Sc_DH/Rdtase_CS"/>
</dbReference>
<dbReference type="SMART" id="SM00822">
    <property type="entry name" value="PKS_KR"/>
    <property type="match status" value="1"/>
</dbReference>
<dbReference type="PROSITE" id="PS00061">
    <property type="entry name" value="ADH_SHORT"/>
    <property type="match status" value="1"/>
</dbReference>
<keyword evidence="5" id="KW-1185">Reference proteome</keyword>
<dbReference type="GO" id="GO:0016616">
    <property type="term" value="F:oxidoreductase activity, acting on the CH-OH group of donors, NAD or NADP as acceptor"/>
    <property type="evidence" value="ECO:0007669"/>
    <property type="project" value="TreeGrafter"/>
</dbReference>
<dbReference type="OrthoDB" id="9793325at2"/>
<evidence type="ECO:0000313" key="4">
    <source>
        <dbReference type="EMBL" id="EIT70819.1"/>
    </source>
</evidence>
<protein>
    <submittedName>
        <fullName evidence="4">Cytochrome P450</fullName>
    </submittedName>
</protein>
<dbReference type="Proteomes" id="UP000003704">
    <property type="component" value="Unassembled WGS sequence"/>
</dbReference>
<feature type="domain" description="Ketoreductase" evidence="3">
    <location>
        <begin position="14"/>
        <end position="223"/>
    </location>
</feature>
<dbReference type="SUPFAM" id="SSF51735">
    <property type="entry name" value="NAD(P)-binding Rossmann-fold domains"/>
    <property type="match status" value="1"/>
</dbReference>
<reference evidence="4 5" key="1">
    <citation type="journal article" date="2012" name="J. Bacteriol.">
        <title>Genome Sequence of n-Alkane-Degrading Hydrocarboniphaga effusa Strain AP103T (ATCC BAA-332T).</title>
        <authorList>
            <person name="Chang H.K."/>
            <person name="Zylstra G.J."/>
            <person name="Chae J.C."/>
        </authorList>
    </citation>
    <scope>NUCLEOTIDE SEQUENCE [LARGE SCALE GENOMIC DNA]</scope>
    <source>
        <strain evidence="4 5">AP103</strain>
    </source>
</reference>
<dbReference type="GO" id="GO:0048038">
    <property type="term" value="F:quinone binding"/>
    <property type="evidence" value="ECO:0007669"/>
    <property type="project" value="TreeGrafter"/>
</dbReference>
<dbReference type="PANTHER" id="PTHR42760">
    <property type="entry name" value="SHORT-CHAIN DEHYDROGENASES/REDUCTASES FAMILY MEMBER"/>
    <property type="match status" value="1"/>
</dbReference>
<evidence type="ECO:0000256" key="2">
    <source>
        <dbReference type="ARBA" id="ARBA00023002"/>
    </source>
</evidence>
<comment type="caution">
    <text evidence="4">The sequence shown here is derived from an EMBL/GenBank/DDBJ whole genome shotgun (WGS) entry which is preliminary data.</text>
</comment>
<dbReference type="InterPro" id="IPR036291">
    <property type="entry name" value="NAD(P)-bd_dom_sf"/>
</dbReference>
<dbReference type="STRING" id="1172194.WQQ_09560"/>
<proteinExistence type="inferred from homology"/>
<keyword evidence="2" id="KW-0560">Oxidoreductase</keyword>
<evidence type="ECO:0000313" key="5">
    <source>
        <dbReference type="Proteomes" id="UP000003704"/>
    </source>
</evidence>